<dbReference type="EMBL" id="CAJOBC010006934">
    <property type="protein sequence ID" value="CAF3915874.1"/>
    <property type="molecule type" value="Genomic_DNA"/>
</dbReference>
<dbReference type="Pfam" id="PF17661">
    <property type="entry name" value="DUF5523"/>
    <property type="match status" value="1"/>
</dbReference>
<proteinExistence type="predicted"/>
<evidence type="ECO:0000313" key="6">
    <source>
        <dbReference type="EMBL" id="CAF3915874.1"/>
    </source>
</evidence>
<evidence type="ECO:0000313" key="5">
    <source>
        <dbReference type="EMBL" id="CAF1152361.1"/>
    </source>
</evidence>
<sequence length="1199" mass="139103">TILERMRGRRGRAMSSQENLIKDSSSTSDVSPRSNVNENYPPQPLRPGRRENRRQRRAQRPSNELVNQAFQAEEYQQPQQLSFRSPIEERQNSDDEIEKDIKHADKLVTDVSKQHRRTVKELRSQRKQSQTDEDRDGREDDVDDNQKHLKDQIKEQQEILSRKTDASDRDENDIVEPLKTNFRDRSIDQIIESARRSVVKTPDDDLTSRPSSTMGSARRGESTLQKILNRRDVRLDRDQVTTLGDTTTIGQHGSRFDYAHSISTSFDEERQRQIRDKQQTRWQKTAKLALANSLIPPPSEQEDFFMKVWTDNEVVQDKQQADISALVTTAPTTTADIVSADGTPQIKPPEIEQNITPKEDDTQPLLPQPVFGELQPLLYQKAEPISTDEQRDHENKIFKYVIGGQLSLEEKLGAGIVHPRLLEDEGIYVGKKPVVPTNSVLRTEKRILQEKNLENKPAQRWFGPDGQIVSLPDPTKFVPTRPLVDETFDAAISKEFHKAYVMDDVTPVSQTGIERYRLDIDIGSIAFTHHHLFSVEHVLAMKLKQMYHHYVIRKQQRLVDLLSEKIKALKNAETNCRTILEQNRYSENALPNEVNRLKNYQNELRQARNQRCSEMKLDRQLLEKMLDTWRKIKDIRIARGYTTTPVKLIIKQLSGKRAKHSEVIQQQIEDEIADEITLAREKYKFEEKEYNKIVKKRKLQSIRKKEAQKRLEKKARTTVEYDQTDTNDLAIVNEEDIPPRSKPVAREDDEIRTIVLDKYKNTVRPPDEPEVLLELVYSEPVTNDLNCSANEQQRRRQLQFSSDIFVRILINNKVIANTTNISLTNEFEGKISQIFPCYIVRIPDTIKIEIYENRLRSLLLAEVYLPIPEATITSENYKLEGIEFSSNTLIRTNNAGVGAGVPSPYIDVIDRPNLYLEGILNAAVAWGVQDGDVLVPAGYTKSQDPFRRQKDVNINDPKSLIEWINKSNLDPYDPDNAFFLNLVKDYMGLDIRSSSLSDFNTLQHYRLNQETGIELIDDQEIDNSLRFKLLQLRKENIPDFKDCKNIPPYDYLVRIQDTAFKNYINRRKEIIESEQEQRFNRIDAVRKHGEKNLRKIREQILARLNLSRYRKSFQDMVIEESVPNIGALSGALQRLYIEPRRPLYPTRKEKKKIAGFTLVGREVYILINIIGAIDLPIRRDVIDRLNSVMSSIQFFLKLF</sequence>
<dbReference type="Pfam" id="PF15625">
    <property type="entry name" value="CC2D2AN-C2"/>
    <property type="match status" value="1"/>
</dbReference>
<feature type="domain" description="DUF5523" evidence="4">
    <location>
        <begin position="405"/>
        <end position="491"/>
    </location>
</feature>
<feature type="compositionally biased region" description="Basic and acidic residues" evidence="2">
    <location>
        <begin position="119"/>
        <end position="169"/>
    </location>
</feature>
<dbReference type="GO" id="GO:1905515">
    <property type="term" value="P:non-motile cilium assembly"/>
    <property type="evidence" value="ECO:0007669"/>
    <property type="project" value="TreeGrafter"/>
</dbReference>
<evidence type="ECO:0000256" key="2">
    <source>
        <dbReference type="SAM" id="MobiDB-lite"/>
    </source>
</evidence>
<accession>A0A814SSP1</accession>
<dbReference type="OrthoDB" id="2162143at2759"/>
<dbReference type="EMBL" id="CAJNOQ010006934">
    <property type="protein sequence ID" value="CAF1152361.1"/>
    <property type="molecule type" value="Genomic_DNA"/>
</dbReference>
<dbReference type="GO" id="GO:0035869">
    <property type="term" value="C:ciliary transition zone"/>
    <property type="evidence" value="ECO:0007669"/>
    <property type="project" value="TreeGrafter"/>
</dbReference>
<feature type="compositionally biased region" description="Basic and acidic residues" evidence="2">
    <location>
        <begin position="86"/>
        <end position="108"/>
    </location>
</feature>
<dbReference type="InterPro" id="IPR052434">
    <property type="entry name" value="Tectonic-like_complex_comp"/>
</dbReference>
<gene>
    <name evidence="5" type="ORF">GPM918_LOCUS21249</name>
    <name evidence="6" type="ORF">SRO942_LOCUS21246</name>
</gene>
<evidence type="ECO:0000313" key="7">
    <source>
        <dbReference type="Proteomes" id="UP000663829"/>
    </source>
</evidence>
<dbReference type="AlphaFoldDB" id="A0A814SSP1"/>
<feature type="region of interest" description="Disordered" evidence="2">
    <location>
        <begin position="198"/>
        <end position="223"/>
    </location>
</feature>
<dbReference type="InterPro" id="IPR041510">
    <property type="entry name" value="DUF5523"/>
</dbReference>
<feature type="coiled-coil region" evidence="1">
    <location>
        <begin position="552"/>
        <end position="610"/>
    </location>
</feature>
<keyword evidence="7" id="KW-1185">Reference proteome</keyword>
<dbReference type="Proteomes" id="UP000663829">
    <property type="component" value="Unassembled WGS sequence"/>
</dbReference>
<dbReference type="Proteomes" id="UP000681722">
    <property type="component" value="Unassembled WGS sequence"/>
</dbReference>
<name>A0A814SSP1_9BILA</name>
<dbReference type="PANTHER" id="PTHR20837">
    <property type="entry name" value="CENTROSOMAL PROTEIN-RELATED"/>
    <property type="match status" value="1"/>
</dbReference>
<comment type="caution">
    <text evidence="5">The sequence shown here is derived from an EMBL/GenBank/DDBJ whole genome shotgun (WGS) entry which is preliminary data.</text>
</comment>
<dbReference type="GO" id="GO:1904491">
    <property type="term" value="P:protein localization to ciliary transition zone"/>
    <property type="evidence" value="ECO:0007669"/>
    <property type="project" value="TreeGrafter"/>
</dbReference>
<feature type="compositionally biased region" description="Polar residues" evidence="2">
    <location>
        <begin position="62"/>
        <end position="83"/>
    </location>
</feature>
<reference evidence="5" key="1">
    <citation type="submission" date="2021-02" db="EMBL/GenBank/DDBJ databases">
        <authorList>
            <person name="Nowell W R."/>
        </authorList>
    </citation>
    <scope>NUCLEOTIDE SEQUENCE</scope>
</reference>
<dbReference type="PANTHER" id="PTHR20837:SF0">
    <property type="entry name" value="COILED-COIL AND C2 DOMAIN-CONTAINING PROTEIN 2A"/>
    <property type="match status" value="1"/>
</dbReference>
<organism evidence="5 7">
    <name type="scientific">Didymodactylos carnosus</name>
    <dbReference type="NCBI Taxonomy" id="1234261"/>
    <lineage>
        <taxon>Eukaryota</taxon>
        <taxon>Metazoa</taxon>
        <taxon>Spiralia</taxon>
        <taxon>Gnathifera</taxon>
        <taxon>Rotifera</taxon>
        <taxon>Eurotatoria</taxon>
        <taxon>Bdelloidea</taxon>
        <taxon>Philodinida</taxon>
        <taxon>Philodinidae</taxon>
        <taxon>Didymodactylos</taxon>
    </lineage>
</organism>
<feature type="region of interest" description="Disordered" evidence="2">
    <location>
        <begin position="1"/>
        <end position="177"/>
    </location>
</feature>
<dbReference type="InterPro" id="IPR028928">
    <property type="entry name" value="CC2D2AN-C2"/>
</dbReference>
<evidence type="ECO:0000259" key="4">
    <source>
        <dbReference type="Pfam" id="PF17661"/>
    </source>
</evidence>
<feature type="non-terminal residue" evidence="5">
    <location>
        <position position="1"/>
    </location>
</feature>
<feature type="region of interest" description="Disordered" evidence="2">
    <location>
        <begin position="338"/>
        <end position="358"/>
    </location>
</feature>
<keyword evidence="1" id="KW-0175">Coiled coil</keyword>
<evidence type="ECO:0000256" key="1">
    <source>
        <dbReference type="SAM" id="Coils"/>
    </source>
</evidence>
<feature type="compositionally biased region" description="Low complexity" evidence="2">
    <location>
        <begin position="24"/>
        <end position="34"/>
    </location>
</feature>
<evidence type="ECO:0000259" key="3">
    <source>
        <dbReference type="Pfam" id="PF15625"/>
    </source>
</evidence>
<feature type="domain" description="CC2D2A N-terminal C2" evidence="3">
    <location>
        <begin position="766"/>
        <end position="933"/>
    </location>
</feature>
<protein>
    <submittedName>
        <fullName evidence="5">Uncharacterized protein</fullName>
    </submittedName>
</protein>